<dbReference type="Pfam" id="PF00106">
    <property type="entry name" value="adh_short"/>
    <property type="match status" value="1"/>
</dbReference>
<evidence type="ECO:0000313" key="3">
    <source>
        <dbReference type="EMBL" id="AKJ95536.1"/>
    </source>
</evidence>
<evidence type="ECO:0000256" key="1">
    <source>
        <dbReference type="ARBA" id="ARBA00006484"/>
    </source>
</evidence>
<dbReference type="PRINTS" id="PR00081">
    <property type="entry name" value="GDHRDH"/>
</dbReference>
<comment type="similarity">
    <text evidence="1">Belongs to the short-chain dehydrogenases/reductases (SDR) family.</text>
</comment>
<dbReference type="PANTHER" id="PTHR44196">
    <property type="entry name" value="DEHYDROGENASE/REDUCTASE SDR FAMILY MEMBER 7B"/>
    <property type="match status" value="1"/>
</dbReference>
<dbReference type="InterPro" id="IPR002347">
    <property type="entry name" value="SDR_fam"/>
</dbReference>
<dbReference type="STRING" id="106634.TVD_09285"/>
<protein>
    <submittedName>
        <fullName evidence="3">Short-chain dehydrogenase</fullName>
    </submittedName>
</protein>
<organism evidence="3 4">
    <name type="scientific">Thioalkalivibrio versutus</name>
    <dbReference type="NCBI Taxonomy" id="106634"/>
    <lineage>
        <taxon>Bacteria</taxon>
        <taxon>Pseudomonadati</taxon>
        <taxon>Pseudomonadota</taxon>
        <taxon>Gammaproteobacteria</taxon>
        <taxon>Chromatiales</taxon>
        <taxon>Ectothiorhodospiraceae</taxon>
        <taxon>Thioalkalivibrio</taxon>
    </lineage>
</organism>
<dbReference type="OrthoDB" id="335726at2"/>
<reference evidence="3 4" key="1">
    <citation type="submission" date="2015-04" db="EMBL/GenBank/DDBJ databases">
        <title>Complete Sequence for the Genome of the Thioalkalivibrio versutus D301.</title>
        <authorList>
            <person name="Mu T."/>
            <person name="Zhou J."/>
            <person name="Xu X."/>
        </authorList>
    </citation>
    <scope>NUCLEOTIDE SEQUENCE [LARGE SCALE GENOMIC DNA]</scope>
    <source>
        <strain evidence="3 4">D301</strain>
    </source>
</reference>
<dbReference type="Proteomes" id="UP000064201">
    <property type="component" value="Chromosome"/>
</dbReference>
<dbReference type="EMBL" id="CP011367">
    <property type="protein sequence ID" value="AKJ95536.1"/>
    <property type="molecule type" value="Genomic_DNA"/>
</dbReference>
<evidence type="ECO:0000313" key="4">
    <source>
        <dbReference type="Proteomes" id="UP000064201"/>
    </source>
</evidence>
<accession>A0A0G3G9N7</accession>
<dbReference type="PATRIC" id="fig|106634.4.peg.1902"/>
<name>A0A0G3G9N7_9GAMM</name>
<proteinExistence type="inferred from homology"/>
<dbReference type="AlphaFoldDB" id="A0A0G3G9N7"/>
<sequence>MNPMKNVVLFGATSAIASAAAREWVDTGARLFCVARDGEALEALLADLRVRGDDPDGTRILGATADLADIDGHAAIWQQAQEALGEVDSVLLAWGTLPDQATCNASVDETLEAIHVNGTSAIALLARIAPDFEARGRGVIAAIGSVAGDRGRQSNYAYGTAKGMLAIYLQGLRNRLFFSGVDVVTLKPGFVRTPMTEGFNRAGALWAEPETVARGIVRAMHRGRDVAYLPGKWWVIMTIIRLIPEYLFKRLKL</sequence>
<dbReference type="Gene3D" id="3.40.50.720">
    <property type="entry name" value="NAD(P)-binding Rossmann-like Domain"/>
    <property type="match status" value="1"/>
</dbReference>
<dbReference type="GO" id="GO:0016020">
    <property type="term" value="C:membrane"/>
    <property type="evidence" value="ECO:0007669"/>
    <property type="project" value="TreeGrafter"/>
</dbReference>
<keyword evidence="2" id="KW-0560">Oxidoreductase</keyword>
<evidence type="ECO:0000256" key="2">
    <source>
        <dbReference type="ARBA" id="ARBA00023002"/>
    </source>
</evidence>
<dbReference type="GO" id="GO:0016491">
    <property type="term" value="F:oxidoreductase activity"/>
    <property type="evidence" value="ECO:0007669"/>
    <property type="project" value="UniProtKB-KW"/>
</dbReference>
<dbReference type="InterPro" id="IPR036291">
    <property type="entry name" value="NAD(P)-bd_dom_sf"/>
</dbReference>
<dbReference type="PANTHER" id="PTHR44196:SF3">
    <property type="entry name" value="SHORT CHAIN DEHYDROGENASE FAMILY PROTEIN"/>
    <property type="match status" value="1"/>
</dbReference>
<dbReference type="KEGG" id="tvr:TVD_09285"/>
<keyword evidence="4" id="KW-1185">Reference proteome</keyword>
<dbReference type="NCBIfam" id="NF005489">
    <property type="entry name" value="PRK07102.1"/>
    <property type="match status" value="1"/>
</dbReference>
<gene>
    <name evidence="3" type="ORF">TVD_09285</name>
</gene>
<dbReference type="SUPFAM" id="SSF51735">
    <property type="entry name" value="NAD(P)-binding Rossmann-fold domains"/>
    <property type="match status" value="1"/>
</dbReference>